<dbReference type="Pfam" id="PF02545">
    <property type="entry name" value="Maf"/>
    <property type="match status" value="1"/>
</dbReference>
<accession>A0A9W7XN69</accession>
<gene>
    <name evidence="3" type="ORF">LPJ64_001882</name>
</gene>
<dbReference type="GO" id="GO:0047429">
    <property type="term" value="F:nucleoside triphosphate diphosphatase activity"/>
    <property type="evidence" value="ECO:0007669"/>
    <property type="project" value="InterPro"/>
</dbReference>
<dbReference type="SUPFAM" id="SSF52972">
    <property type="entry name" value="ITPase-like"/>
    <property type="match status" value="1"/>
</dbReference>
<dbReference type="CDD" id="cd00555">
    <property type="entry name" value="Maf"/>
    <property type="match status" value="1"/>
</dbReference>
<dbReference type="InterPro" id="IPR029001">
    <property type="entry name" value="ITPase-like_fam"/>
</dbReference>
<comment type="caution">
    <text evidence="3">The sequence shown here is derived from an EMBL/GenBank/DDBJ whole genome shotgun (WGS) entry which is preliminary data.</text>
</comment>
<keyword evidence="4" id="KW-1185">Reference proteome</keyword>
<dbReference type="PANTHER" id="PTHR43213">
    <property type="entry name" value="BIFUNCTIONAL DTTP/UTP PYROPHOSPHATASE/METHYLTRANSFERASE PROTEIN-RELATED"/>
    <property type="match status" value="1"/>
</dbReference>
<dbReference type="Proteomes" id="UP001145021">
    <property type="component" value="Unassembled WGS sequence"/>
</dbReference>
<dbReference type="PANTHER" id="PTHR43213:SF5">
    <property type="entry name" value="BIFUNCTIONAL DTTP_UTP PYROPHOSPHATASE_METHYLTRANSFERASE PROTEIN-RELATED"/>
    <property type="match status" value="1"/>
</dbReference>
<evidence type="ECO:0000313" key="3">
    <source>
        <dbReference type="EMBL" id="KAJ1646656.1"/>
    </source>
</evidence>
<reference evidence="3" key="1">
    <citation type="submission" date="2022-07" db="EMBL/GenBank/DDBJ databases">
        <title>Phylogenomic reconstructions and comparative analyses of Kickxellomycotina fungi.</title>
        <authorList>
            <person name="Reynolds N.K."/>
            <person name="Stajich J.E."/>
            <person name="Barry K."/>
            <person name="Grigoriev I.V."/>
            <person name="Crous P."/>
            <person name="Smith M.E."/>
        </authorList>
    </citation>
    <scope>NUCLEOTIDE SEQUENCE</scope>
    <source>
        <strain evidence="3">NBRC 105413</strain>
    </source>
</reference>
<dbReference type="PIRSF" id="PIRSF006305">
    <property type="entry name" value="Maf"/>
    <property type="match status" value="1"/>
</dbReference>
<comment type="cofactor">
    <cofactor evidence="1">
        <name>a divalent metal cation</name>
        <dbReference type="ChEBI" id="CHEBI:60240"/>
    </cofactor>
</comment>
<keyword evidence="2" id="KW-0378">Hydrolase</keyword>
<dbReference type="AlphaFoldDB" id="A0A9W7XN69"/>
<evidence type="ECO:0000256" key="1">
    <source>
        <dbReference type="ARBA" id="ARBA00001968"/>
    </source>
</evidence>
<evidence type="ECO:0000313" key="4">
    <source>
        <dbReference type="Proteomes" id="UP001145021"/>
    </source>
</evidence>
<sequence length="188" mass="20520">MKLNIVYEIVPSNFAEDLDKSHFATAGDYVLENATIKAQDVYQRVRKQSTMPLLIIGSDTVVVNSEGTILEKPASPKDAIATLRGLSGKTNTVFTGVCLIVGAKDGSETVLIEKAVESTKVEFEDLDDSLIEAYVATGEPMDKAGSYAYQSLACFFVKSIVGDFYNVVGFPCARFYQMLRSLHEKGLV</sequence>
<name>A0A9W7XN69_9FUNG</name>
<dbReference type="InterPro" id="IPR003697">
    <property type="entry name" value="Maf-like"/>
</dbReference>
<evidence type="ECO:0008006" key="5">
    <source>
        <dbReference type="Google" id="ProtNLM"/>
    </source>
</evidence>
<evidence type="ECO:0000256" key="2">
    <source>
        <dbReference type="ARBA" id="ARBA00022801"/>
    </source>
</evidence>
<dbReference type="Gene3D" id="3.90.950.10">
    <property type="match status" value="1"/>
</dbReference>
<dbReference type="EMBL" id="JANBOH010000053">
    <property type="protein sequence ID" value="KAJ1646656.1"/>
    <property type="molecule type" value="Genomic_DNA"/>
</dbReference>
<proteinExistence type="inferred from homology"/>
<dbReference type="HAMAP" id="MF_00528">
    <property type="entry name" value="Maf"/>
    <property type="match status" value="1"/>
</dbReference>
<protein>
    <recommendedName>
        <fullName evidence="5">Maf-like protein</fullName>
    </recommendedName>
</protein>
<dbReference type="NCBIfam" id="TIGR00172">
    <property type="entry name" value="maf"/>
    <property type="match status" value="1"/>
</dbReference>
<organism evidence="3 4">
    <name type="scientific">Coemansia asiatica</name>
    <dbReference type="NCBI Taxonomy" id="1052880"/>
    <lineage>
        <taxon>Eukaryota</taxon>
        <taxon>Fungi</taxon>
        <taxon>Fungi incertae sedis</taxon>
        <taxon>Zoopagomycota</taxon>
        <taxon>Kickxellomycotina</taxon>
        <taxon>Kickxellomycetes</taxon>
        <taxon>Kickxellales</taxon>
        <taxon>Kickxellaceae</taxon>
        <taxon>Coemansia</taxon>
    </lineage>
</organism>